<gene>
    <name evidence="2" type="ORF">WISP_03281</name>
</gene>
<dbReference type="EMBL" id="WHWB01031802">
    <property type="protein sequence ID" value="KAJ7427875.1"/>
    <property type="molecule type" value="Genomic_DNA"/>
</dbReference>
<evidence type="ECO:0000313" key="2">
    <source>
        <dbReference type="EMBL" id="KAJ7427875.1"/>
    </source>
</evidence>
<feature type="signal peptide" evidence="1">
    <location>
        <begin position="1"/>
        <end position="22"/>
    </location>
</feature>
<proteinExistence type="predicted"/>
<protein>
    <submittedName>
        <fullName evidence="2">Uncharacterized protein</fullName>
    </submittedName>
</protein>
<keyword evidence="1" id="KW-0732">Signal</keyword>
<feature type="chain" id="PRO_5046104634" evidence="1">
    <location>
        <begin position="23"/>
        <end position="124"/>
    </location>
</feature>
<keyword evidence="3" id="KW-1185">Reference proteome</keyword>
<sequence>MGCCSSAAQGFICGFSIATGAAARLLSGYDSYGNICGQKNVKVEGIVNSGLDLTHKKYVFFLDPCNIDLVHQKIKSIALCVSACPRKELKTLADIQKFAETNVKVFSLKPYPLHVTFLKPLAPC</sequence>
<name>A0ABQ9DWS4_9PASS</name>
<dbReference type="Proteomes" id="UP001145742">
    <property type="component" value="Unassembled WGS sequence"/>
</dbReference>
<reference evidence="2" key="1">
    <citation type="submission" date="2019-10" db="EMBL/GenBank/DDBJ databases">
        <authorList>
            <person name="Soares A.E.R."/>
            <person name="Aleixo A."/>
            <person name="Schneider P."/>
            <person name="Miyaki C.Y."/>
            <person name="Schneider M.P."/>
            <person name="Mello C."/>
            <person name="Vasconcelos A.T.R."/>
        </authorList>
    </citation>
    <scope>NUCLEOTIDE SEQUENCE</scope>
    <source>
        <tissue evidence="2">Muscle</tissue>
    </source>
</reference>
<accession>A0ABQ9DWS4</accession>
<evidence type="ECO:0000313" key="3">
    <source>
        <dbReference type="Proteomes" id="UP001145742"/>
    </source>
</evidence>
<comment type="caution">
    <text evidence="2">The sequence shown here is derived from an EMBL/GenBank/DDBJ whole genome shotgun (WGS) entry which is preliminary data.</text>
</comment>
<evidence type="ECO:0000256" key="1">
    <source>
        <dbReference type="SAM" id="SignalP"/>
    </source>
</evidence>
<organism evidence="2 3">
    <name type="scientific">Willisornis vidua</name>
    <name type="common">Xingu scale-backed antbird</name>
    <dbReference type="NCBI Taxonomy" id="1566151"/>
    <lineage>
        <taxon>Eukaryota</taxon>
        <taxon>Metazoa</taxon>
        <taxon>Chordata</taxon>
        <taxon>Craniata</taxon>
        <taxon>Vertebrata</taxon>
        <taxon>Euteleostomi</taxon>
        <taxon>Archelosauria</taxon>
        <taxon>Archosauria</taxon>
        <taxon>Dinosauria</taxon>
        <taxon>Saurischia</taxon>
        <taxon>Theropoda</taxon>
        <taxon>Coelurosauria</taxon>
        <taxon>Aves</taxon>
        <taxon>Neognathae</taxon>
        <taxon>Neoaves</taxon>
        <taxon>Telluraves</taxon>
        <taxon>Australaves</taxon>
        <taxon>Passeriformes</taxon>
        <taxon>Thamnophilidae</taxon>
        <taxon>Willisornis</taxon>
    </lineage>
</organism>